<feature type="compositionally biased region" description="Low complexity" evidence="1">
    <location>
        <begin position="159"/>
        <end position="168"/>
    </location>
</feature>
<feature type="region of interest" description="Disordered" evidence="1">
    <location>
        <begin position="159"/>
        <end position="207"/>
    </location>
</feature>
<dbReference type="Proteomes" id="UP000219369">
    <property type="component" value="Unassembled WGS sequence"/>
</dbReference>
<gene>
    <name evidence="2" type="ORF">FRV6_08304</name>
</gene>
<proteinExistence type="predicted"/>
<sequence>MCQKSSYERRCEDCHMRVIISVVTHQVCGGKPREKLNKAQEEKRKNHKVPYRKDDFICKLRIRPQKKYWSYIGAHTCMRCSLQKLRKEAEEELKALVDGNGMESEINLKKERLKRLKEEMMDTGLPPKDYKKALPKAIEVNVKGYIEYLFKESLVADQQSDDSAASSDPLPTSTEEPSSHAAGKKTEGKEVATSGVGDVLSDATRSSPFLDEDQMRILGNFFGVGMGGIDSDEEVMETDDQPPTAGSLADRFSNFRP</sequence>
<dbReference type="VEuPathDB" id="FungiDB:FOIG_02503"/>
<dbReference type="OrthoDB" id="5097515at2759"/>
<protein>
    <submittedName>
        <fullName evidence="2">Uncharacterized protein</fullName>
    </submittedName>
</protein>
<dbReference type="AlphaFoldDB" id="A0A2H3T6J0"/>
<feature type="region of interest" description="Disordered" evidence="1">
    <location>
        <begin position="228"/>
        <end position="257"/>
    </location>
</feature>
<dbReference type="VEuPathDB" id="FungiDB:FOZG_06062"/>
<dbReference type="VEuPathDB" id="FungiDB:FOXG_21895"/>
<evidence type="ECO:0000313" key="3">
    <source>
        <dbReference type="Proteomes" id="UP000219369"/>
    </source>
</evidence>
<evidence type="ECO:0000256" key="1">
    <source>
        <dbReference type="SAM" id="MobiDB-lite"/>
    </source>
</evidence>
<name>A0A2H3T6J0_FUSOX</name>
<feature type="compositionally biased region" description="Acidic residues" evidence="1">
    <location>
        <begin position="230"/>
        <end position="240"/>
    </location>
</feature>
<dbReference type="EMBL" id="FMJY01000004">
    <property type="protein sequence ID" value="SCO84177.1"/>
    <property type="molecule type" value="Genomic_DNA"/>
</dbReference>
<accession>A0A2H3T6J0</accession>
<evidence type="ECO:0000313" key="2">
    <source>
        <dbReference type="EMBL" id="SCO84177.1"/>
    </source>
</evidence>
<reference evidence="3" key="1">
    <citation type="submission" date="2016-09" db="EMBL/GenBank/DDBJ databases">
        <authorList>
            <person name="Guldener U."/>
        </authorList>
    </citation>
    <scope>NUCLEOTIDE SEQUENCE [LARGE SCALE GENOMIC DNA]</scope>
    <source>
        <strain evidence="3">V64-1</strain>
    </source>
</reference>
<organism evidence="2 3">
    <name type="scientific">Fusarium oxysporum</name>
    <name type="common">Fusarium vascular wilt</name>
    <dbReference type="NCBI Taxonomy" id="5507"/>
    <lineage>
        <taxon>Eukaryota</taxon>
        <taxon>Fungi</taxon>
        <taxon>Dikarya</taxon>
        <taxon>Ascomycota</taxon>
        <taxon>Pezizomycotina</taxon>
        <taxon>Sordariomycetes</taxon>
        <taxon>Hypocreomycetidae</taxon>
        <taxon>Hypocreales</taxon>
        <taxon>Nectriaceae</taxon>
        <taxon>Fusarium</taxon>
        <taxon>Fusarium oxysporum species complex</taxon>
    </lineage>
</organism>